<keyword evidence="2" id="KW-0547">Nucleotide-binding</keyword>
<feature type="domain" description="Pan3 C-terminal knob" evidence="5">
    <location>
        <begin position="78"/>
        <end position="168"/>
    </location>
</feature>
<organism evidence="6 7">
    <name type="scientific">Dunaliella salina</name>
    <name type="common">Green alga</name>
    <name type="synonym">Protococcus salinus</name>
    <dbReference type="NCBI Taxonomy" id="3046"/>
    <lineage>
        <taxon>Eukaryota</taxon>
        <taxon>Viridiplantae</taxon>
        <taxon>Chlorophyta</taxon>
        <taxon>core chlorophytes</taxon>
        <taxon>Chlorophyceae</taxon>
        <taxon>CS clade</taxon>
        <taxon>Chlamydomonadales</taxon>
        <taxon>Dunaliellaceae</taxon>
        <taxon>Dunaliella</taxon>
    </lineage>
</organism>
<evidence type="ECO:0000256" key="1">
    <source>
        <dbReference type="ARBA" id="ARBA00004496"/>
    </source>
</evidence>
<dbReference type="Gene3D" id="1.10.287.3700">
    <property type="match status" value="1"/>
</dbReference>
<evidence type="ECO:0000313" key="7">
    <source>
        <dbReference type="Proteomes" id="UP000815325"/>
    </source>
</evidence>
<comment type="caution">
    <text evidence="6">The sequence shown here is derived from an EMBL/GenBank/DDBJ whole genome shotgun (WGS) entry which is preliminary data.</text>
</comment>
<dbReference type="InterPro" id="IPR030844">
    <property type="entry name" value="PAN3"/>
</dbReference>
<keyword evidence="3" id="KW-0067">ATP-binding</keyword>
<evidence type="ECO:0000256" key="3">
    <source>
        <dbReference type="ARBA" id="ARBA00022840"/>
    </source>
</evidence>
<gene>
    <name evidence="6" type="ORF">DUNSADRAFT_12545</name>
</gene>
<evidence type="ECO:0000256" key="2">
    <source>
        <dbReference type="ARBA" id="ARBA00022741"/>
    </source>
</evidence>
<evidence type="ECO:0000256" key="4">
    <source>
        <dbReference type="SAM" id="MobiDB-lite"/>
    </source>
</evidence>
<feature type="compositionally biased region" description="Low complexity" evidence="4">
    <location>
        <begin position="34"/>
        <end position="45"/>
    </location>
</feature>
<evidence type="ECO:0000313" key="6">
    <source>
        <dbReference type="EMBL" id="KAF5831831.1"/>
    </source>
</evidence>
<sequence>MLASHKGAVGPLHRTRACHERGPCGRHRRGPHPRGGTCRGWRPPGSQGGPVGEGGPLGSARQLASALAERSMAECEVQAASQDGNWSETGDRYLLKLFRDFVFHQTAPSGHEAEGGPLMDWGHVIESLNKLDAGALERIMLLTRDESSMLVASYGDLKRCVESSYADLQGQAAAAAARNRAMGASL</sequence>
<accession>A0ABQ7GB51</accession>
<dbReference type="Pfam" id="PF18101">
    <property type="entry name" value="Pan3_CK"/>
    <property type="match status" value="1"/>
</dbReference>
<comment type="subcellular location">
    <subcellularLocation>
        <location evidence="1">Cytoplasm</location>
    </subcellularLocation>
</comment>
<feature type="region of interest" description="Disordered" evidence="4">
    <location>
        <begin position="1"/>
        <end position="58"/>
    </location>
</feature>
<dbReference type="PANTHER" id="PTHR12272">
    <property type="entry name" value="DEADENYLATION COMPLEX SUBUNIT PAN3"/>
    <property type="match status" value="1"/>
</dbReference>
<dbReference type="PANTHER" id="PTHR12272:SF11">
    <property type="entry name" value="PAN2-PAN3 DEADENYLATION COMPLEX SUBUNIT PAN3"/>
    <property type="match status" value="1"/>
</dbReference>
<keyword evidence="7" id="KW-1185">Reference proteome</keyword>
<dbReference type="InterPro" id="IPR041332">
    <property type="entry name" value="Pan3_CK"/>
</dbReference>
<proteinExistence type="predicted"/>
<protein>
    <recommendedName>
        <fullName evidence="5">Pan3 C-terminal knob domain-containing protein</fullName>
    </recommendedName>
</protein>
<feature type="compositionally biased region" description="Gly residues" evidence="4">
    <location>
        <begin position="46"/>
        <end position="57"/>
    </location>
</feature>
<evidence type="ECO:0000259" key="5">
    <source>
        <dbReference type="Pfam" id="PF18101"/>
    </source>
</evidence>
<name>A0ABQ7GB51_DUNSA</name>
<dbReference type="EMBL" id="MU069918">
    <property type="protein sequence ID" value="KAF5831831.1"/>
    <property type="molecule type" value="Genomic_DNA"/>
</dbReference>
<dbReference type="Proteomes" id="UP000815325">
    <property type="component" value="Unassembled WGS sequence"/>
</dbReference>
<reference evidence="6" key="1">
    <citation type="submission" date="2017-08" db="EMBL/GenBank/DDBJ databases">
        <authorList>
            <person name="Polle J.E."/>
            <person name="Barry K."/>
            <person name="Cushman J."/>
            <person name="Schmutz J."/>
            <person name="Tran D."/>
            <person name="Hathwaick L.T."/>
            <person name="Yim W.C."/>
            <person name="Jenkins J."/>
            <person name="Mckie-Krisberg Z.M."/>
            <person name="Prochnik S."/>
            <person name="Lindquist E."/>
            <person name="Dockter R.B."/>
            <person name="Adam C."/>
            <person name="Molina H."/>
            <person name="Bunkerborg J."/>
            <person name="Jin E."/>
            <person name="Buchheim M."/>
            <person name="Magnuson J."/>
        </authorList>
    </citation>
    <scope>NUCLEOTIDE SEQUENCE</scope>
    <source>
        <strain evidence="6">CCAP 19/18</strain>
    </source>
</reference>